<dbReference type="SUPFAM" id="SSF53474">
    <property type="entry name" value="alpha/beta-Hydrolases"/>
    <property type="match status" value="1"/>
</dbReference>
<dbReference type="STRING" id="266762.HQ36_04585"/>
<dbReference type="eggNOG" id="COG2830">
    <property type="taxonomic scope" value="Bacteria"/>
</dbReference>
<dbReference type="RefSeq" id="WP_036883737.1">
    <property type="nucleotide sequence ID" value="NZ_JQZW01000008.1"/>
</dbReference>
<protein>
    <submittedName>
        <fullName evidence="1">Uncharacterized protein</fullName>
    </submittedName>
</protein>
<reference evidence="1 2" key="1">
    <citation type="submission" date="2014-08" db="EMBL/GenBank/DDBJ databases">
        <title>Porphyromonas gingivicanis strain:COT-022_OH1391 Genome sequencing.</title>
        <authorList>
            <person name="Wallis C."/>
            <person name="Deusch O."/>
            <person name="O'Flynn C."/>
            <person name="Davis I."/>
            <person name="Jospin G."/>
            <person name="Darling A.E."/>
            <person name="Coil D.A."/>
            <person name="Alexiev A."/>
            <person name="Horsfall A."/>
            <person name="Kirkwood N."/>
            <person name="Harris S."/>
            <person name="Eisen J.A."/>
        </authorList>
    </citation>
    <scope>NUCLEOTIDE SEQUENCE [LARGE SCALE GENOMIC DNA]</scope>
    <source>
        <strain evidence="2">COT-022 OH1391</strain>
    </source>
</reference>
<dbReference type="Gene3D" id="3.40.50.1820">
    <property type="entry name" value="alpha/beta hydrolase"/>
    <property type="match status" value="1"/>
</dbReference>
<dbReference type="Pfam" id="PF04301">
    <property type="entry name" value="BioG"/>
    <property type="match status" value="1"/>
</dbReference>
<dbReference type="ESTHER" id="9porp-a0a0a2g4g8">
    <property type="family name" value="BioG_Pimeloyl-ACP-methyl-esterase"/>
</dbReference>
<evidence type="ECO:0000313" key="2">
    <source>
        <dbReference type="Proteomes" id="UP000030134"/>
    </source>
</evidence>
<dbReference type="InterPro" id="IPR007398">
    <property type="entry name" value="BioG"/>
</dbReference>
<accession>A0A0A2G4G8</accession>
<keyword evidence="2" id="KW-1185">Reference proteome</keyword>
<sequence length="225" mass="25758">MRATLFSPTSVASTSRLLLFFNGWAMTPASIEHIAIPEGFDLLVIGDYRNDNFSFDFSPYQEVVLLAWSMGVWAAQRLALQQKLPPLVKAIAIAGTPLQRSDEYGIPNAIFDATLASLNEENRERFNRRMCGGKRLVHLFNSLAQRPTEEIREELERVQHVGQTEDTSVVEVTSFWTRAHVPLKDRIVPPEHQIAYWNRVGVEVEIHPEEDHYLFHKINSWSELS</sequence>
<dbReference type="AlphaFoldDB" id="A0A0A2G4G8"/>
<name>A0A0A2G4G8_9PORP</name>
<proteinExistence type="predicted"/>
<gene>
    <name evidence="1" type="ORF">HQ36_04585</name>
</gene>
<comment type="caution">
    <text evidence="1">The sequence shown here is derived from an EMBL/GenBank/DDBJ whole genome shotgun (WGS) entry which is preliminary data.</text>
</comment>
<dbReference type="OrthoDB" id="7688089at2"/>
<dbReference type="EMBL" id="JQZW01000008">
    <property type="protein sequence ID" value="KGN98188.1"/>
    <property type="molecule type" value="Genomic_DNA"/>
</dbReference>
<evidence type="ECO:0000313" key="1">
    <source>
        <dbReference type="EMBL" id="KGN98188.1"/>
    </source>
</evidence>
<organism evidence="1 2">
    <name type="scientific">Porphyromonas gingivicanis</name>
    <dbReference type="NCBI Taxonomy" id="266762"/>
    <lineage>
        <taxon>Bacteria</taxon>
        <taxon>Pseudomonadati</taxon>
        <taxon>Bacteroidota</taxon>
        <taxon>Bacteroidia</taxon>
        <taxon>Bacteroidales</taxon>
        <taxon>Porphyromonadaceae</taxon>
        <taxon>Porphyromonas</taxon>
    </lineage>
</organism>
<dbReference type="Proteomes" id="UP000030134">
    <property type="component" value="Unassembled WGS sequence"/>
</dbReference>
<dbReference type="InterPro" id="IPR029058">
    <property type="entry name" value="AB_hydrolase_fold"/>
</dbReference>